<dbReference type="PROSITE" id="PS50949">
    <property type="entry name" value="HTH_GNTR"/>
    <property type="match status" value="1"/>
</dbReference>
<reference evidence="9" key="1">
    <citation type="submission" date="2016-10" db="EMBL/GenBank/DDBJ databases">
        <authorList>
            <person name="Varghese N."/>
            <person name="Submissions S."/>
        </authorList>
    </citation>
    <scope>NUCLEOTIDE SEQUENCE [LARGE SCALE GENOMIC DNA]</scope>
    <source>
        <strain evidence="9">CGMCC 1.10218</strain>
    </source>
</reference>
<dbReference type="PANTHER" id="PTHR46577">
    <property type="entry name" value="HTH-TYPE TRANSCRIPTIONAL REGULATORY PROTEIN GABR"/>
    <property type="match status" value="1"/>
</dbReference>
<evidence type="ECO:0000313" key="8">
    <source>
        <dbReference type="EMBL" id="SEJ10952.1"/>
    </source>
</evidence>
<sequence>MTDLPTPLSLDRAGPAPLHMQLAGQLRGAALSGALPAGTRLPGTRTLARDLGVTRGVVEAAYALLSADGTLEAEVGRGTRVAAGLVKAERMTEENTQEPAFPLPGWFLPRPLPHAARQDTRPGLHFRSGVTSAAMLDRRAWARAWGAAARTELPGDYADAAGLLELRAAVAAFIGRSRGLAASADTLLLTSGTLSSVTLIARAILPAGATVLYENPGYRSGRAVLEDAGHRLLPLAVDEQGPVVEHLPPAHAAYVTPSHQFPLGGRMSLARRLALLEWARAHDALILEDDYDGEFRYDVPPLPPLASLGGGGRVLYLGTFSKVLSPAVRTGFIVAAPPLIQALGRERQLSDGGHASALQHALLHLLSSGEVDRHVRRARRWHGQVRAALTEELAPLSPLATLGGIEAGLHVCLHLAPPLDAEEVSARLAAQGVYAETLQTFTFSGEPRNALVLGYGGLTVREARTGAQKLTRVIRTLAAEKSAGERPGPTAPATVPPRL</sequence>
<dbReference type="GO" id="GO:0030170">
    <property type="term" value="F:pyridoxal phosphate binding"/>
    <property type="evidence" value="ECO:0007669"/>
    <property type="project" value="InterPro"/>
</dbReference>
<dbReference type="CDD" id="cd07377">
    <property type="entry name" value="WHTH_GntR"/>
    <property type="match status" value="1"/>
</dbReference>
<proteinExistence type="inferred from homology"/>
<dbReference type="CDD" id="cd00609">
    <property type="entry name" value="AAT_like"/>
    <property type="match status" value="1"/>
</dbReference>
<dbReference type="SUPFAM" id="SSF53383">
    <property type="entry name" value="PLP-dependent transferases"/>
    <property type="match status" value="1"/>
</dbReference>
<dbReference type="Gene3D" id="3.40.640.10">
    <property type="entry name" value="Type I PLP-dependent aspartate aminotransferase-like (Major domain)"/>
    <property type="match status" value="1"/>
</dbReference>
<dbReference type="InterPro" id="IPR036388">
    <property type="entry name" value="WH-like_DNA-bd_sf"/>
</dbReference>
<dbReference type="InterPro" id="IPR004839">
    <property type="entry name" value="Aminotransferase_I/II_large"/>
</dbReference>
<accession>A0A1H6WEM8</accession>
<dbReference type="InterPro" id="IPR000524">
    <property type="entry name" value="Tscrpt_reg_HTH_GntR"/>
</dbReference>
<evidence type="ECO:0000259" key="7">
    <source>
        <dbReference type="PROSITE" id="PS50949"/>
    </source>
</evidence>
<evidence type="ECO:0000256" key="6">
    <source>
        <dbReference type="SAM" id="MobiDB-lite"/>
    </source>
</evidence>
<keyword evidence="8" id="KW-0808">Transferase</keyword>
<protein>
    <submittedName>
        <fullName evidence="8">GntR family transcriptional regulator / MocR family aminotransferase</fullName>
    </submittedName>
</protein>
<gene>
    <name evidence="8" type="ORF">SAMN04488058_10425</name>
</gene>
<dbReference type="GO" id="GO:0008483">
    <property type="term" value="F:transaminase activity"/>
    <property type="evidence" value="ECO:0007669"/>
    <property type="project" value="UniProtKB-KW"/>
</dbReference>
<name>A0A1H6WEM8_9DEIO</name>
<dbReference type="Pfam" id="PF00155">
    <property type="entry name" value="Aminotran_1_2"/>
    <property type="match status" value="1"/>
</dbReference>
<dbReference type="InterPro" id="IPR051446">
    <property type="entry name" value="HTH_trans_reg/aminotransferase"/>
</dbReference>
<dbReference type="Gene3D" id="1.10.10.10">
    <property type="entry name" value="Winged helix-like DNA-binding domain superfamily/Winged helix DNA-binding domain"/>
    <property type="match status" value="1"/>
</dbReference>
<evidence type="ECO:0000256" key="2">
    <source>
        <dbReference type="ARBA" id="ARBA00022898"/>
    </source>
</evidence>
<keyword evidence="9" id="KW-1185">Reference proteome</keyword>
<dbReference type="GO" id="GO:0003700">
    <property type="term" value="F:DNA-binding transcription factor activity"/>
    <property type="evidence" value="ECO:0007669"/>
    <property type="project" value="InterPro"/>
</dbReference>
<keyword evidence="5" id="KW-0804">Transcription</keyword>
<evidence type="ECO:0000313" key="9">
    <source>
        <dbReference type="Proteomes" id="UP000199223"/>
    </source>
</evidence>
<dbReference type="SUPFAM" id="SSF46785">
    <property type="entry name" value="Winged helix' DNA-binding domain"/>
    <property type="match status" value="1"/>
</dbReference>
<dbReference type="RefSeq" id="WP_092263811.1">
    <property type="nucleotide sequence ID" value="NZ_FNZA01000004.1"/>
</dbReference>
<comment type="similarity">
    <text evidence="1">In the C-terminal section; belongs to the class-I pyridoxal-phosphate-dependent aminotransferase family.</text>
</comment>
<keyword evidence="4" id="KW-0238">DNA-binding</keyword>
<dbReference type="PANTHER" id="PTHR46577:SF1">
    <property type="entry name" value="HTH-TYPE TRANSCRIPTIONAL REGULATORY PROTEIN GABR"/>
    <property type="match status" value="1"/>
</dbReference>
<evidence type="ECO:0000256" key="4">
    <source>
        <dbReference type="ARBA" id="ARBA00023125"/>
    </source>
</evidence>
<feature type="domain" description="HTH gntR-type" evidence="7">
    <location>
        <begin position="16"/>
        <end position="84"/>
    </location>
</feature>
<keyword evidence="2" id="KW-0663">Pyridoxal phosphate</keyword>
<organism evidence="8 9">
    <name type="scientific">Deinococcus reticulitermitis</name>
    <dbReference type="NCBI Taxonomy" id="856736"/>
    <lineage>
        <taxon>Bacteria</taxon>
        <taxon>Thermotogati</taxon>
        <taxon>Deinococcota</taxon>
        <taxon>Deinococci</taxon>
        <taxon>Deinococcales</taxon>
        <taxon>Deinococcaceae</taxon>
        <taxon>Deinococcus</taxon>
    </lineage>
</organism>
<dbReference type="STRING" id="856736.SAMN04488058_10425"/>
<feature type="region of interest" description="Disordered" evidence="6">
    <location>
        <begin position="480"/>
        <end position="499"/>
    </location>
</feature>
<dbReference type="EMBL" id="FNZA01000004">
    <property type="protein sequence ID" value="SEJ10952.1"/>
    <property type="molecule type" value="Genomic_DNA"/>
</dbReference>
<dbReference type="GO" id="GO:0003677">
    <property type="term" value="F:DNA binding"/>
    <property type="evidence" value="ECO:0007669"/>
    <property type="project" value="UniProtKB-KW"/>
</dbReference>
<dbReference type="SMART" id="SM00345">
    <property type="entry name" value="HTH_GNTR"/>
    <property type="match status" value="1"/>
</dbReference>
<dbReference type="AlphaFoldDB" id="A0A1H6WEM8"/>
<dbReference type="InterPro" id="IPR036390">
    <property type="entry name" value="WH_DNA-bd_sf"/>
</dbReference>
<dbReference type="OrthoDB" id="9808770at2"/>
<dbReference type="InterPro" id="IPR015421">
    <property type="entry name" value="PyrdxlP-dep_Trfase_major"/>
</dbReference>
<keyword evidence="8" id="KW-0032">Aminotransferase</keyword>
<dbReference type="InterPro" id="IPR015424">
    <property type="entry name" value="PyrdxlP-dep_Trfase"/>
</dbReference>
<dbReference type="Proteomes" id="UP000199223">
    <property type="component" value="Unassembled WGS sequence"/>
</dbReference>
<evidence type="ECO:0000256" key="1">
    <source>
        <dbReference type="ARBA" id="ARBA00005384"/>
    </source>
</evidence>
<keyword evidence="3" id="KW-0805">Transcription regulation</keyword>
<evidence type="ECO:0000256" key="3">
    <source>
        <dbReference type="ARBA" id="ARBA00023015"/>
    </source>
</evidence>
<dbReference type="Pfam" id="PF00392">
    <property type="entry name" value="GntR"/>
    <property type="match status" value="1"/>
</dbReference>
<evidence type="ECO:0000256" key="5">
    <source>
        <dbReference type="ARBA" id="ARBA00023163"/>
    </source>
</evidence>